<comment type="caution">
    <text evidence="3">The sequence shown here is derived from an EMBL/GenBank/DDBJ whole genome shotgun (WGS) entry which is preliminary data.</text>
</comment>
<accession>A0AAN8EXZ8</accession>
<evidence type="ECO:0000259" key="2">
    <source>
        <dbReference type="PROSITE" id="PS50800"/>
    </source>
</evidence>
<protein>
    <recommendedName>
        <fullName evidence="2">SAP domain-containing protein</fullName>
    </recommendedName>
</protein>
<dbReference type="InterPro" id="IPR036361">
    <property type="entry name" value="SAP_dom_sf"/>
</dbReference>
<dbReference type="SMART" id="SM00513">
    <property type="entry name" value="SAP"/>
    <property type="match status" value="1"/>
</dbReference>
<organism evidence="3 4">
    <name type="scientific">Knufia fluminis</name>
    <dbReference type="NCBI Taxonomy" id="191047"/>
    <lineage>
        <taxon>Eukaryota</taxon>
        <taxon>Fungi</taxon>
        <taxon>Dikarya</taxon>
        <taxon>Ascomycota</taxon>
        <taxon>Pezizomycotina</taxon>
        <taxon>Eurotiomycetes</taxon>
        <taxon>Chaetothyriomycetidae</taxon>
        <taxon>Chaetothyriales</taxon>
        <taxon>Trichomeriaceae</taxon>
        <taxon>Knufia</taxon>
    </lineage>
</organism>
<keyword evidence="4" id="KW-1185">Reference proteome</keyword>
<dbReference type="PROSITE" id="PS50800">
    <property type="entry name" value="SAP"/>
    <property type="match status" value="1"/>
</dbReference>
<dbReference type="SUPFAM" id="SSF68906">
    <property type="entry name" value="SAP domain"/>
    <property type="match status" value="1"/>
</dbReference>
<evidence type="ECO:0000313" key="4">
    <source>
        <dbReference type="Proteomes" id="UP001316803"/>
    </source>
</evidence>
<dbReference type="AlphaFoldDB" id="A0AAN8EXZ8"/>
<dbReference type="EMBL" id="JAKLMC020000005">
    <property type="protein sequence ID" value="KAK5956206.1"/>
    <property type="molecule type" value="Genomic_DNA"/>
</dbReference>
<gene>
    <name evidence="3" type="ORF">OHC33_002780</name>
</gene>
<name>A0AAN8EXZ8_9EURO</name>
<proteinExistence type="predicted"/>
<dbReference type="InterPro" id="IPR003034">
    <property type="entry name" value="SAP_dom"/>
</dbReference>
<dbReference type="Pfam" id="PF02037">
    <property type="entry name" value="SAP"/>
    <property type="match status" value="1"/>
</dbReference>
<feature type="compositionally biased region" description="Polar residues" evidence="1">
    <location>
        <begin position="97"/>
        <end position="114"/>
    </location>
</feature>
<evidence type="ECO:0000313" key="3">
    <source>
        <dbReference type="EMBL" id="KAK5956206.1"/>
    </source>
</evidence>
<feature type="region of interest" description="Disordered" evidence="1">
    <location>
        <begin position="1"/>
        <end position="38"/>
    </location>
</feature>
<sequence>MAAPRPFSFKALQNLSKPSKRSLHMTGSQSSPRAIDGNHKTTYLPWGLQELRQECRKRTLTPSGTKHELIDRLASHDGLQARAFSIAMRRIAKEQTSKPVSGPSETSTIRSFNTSGANKANSTVDFAYLPKLFSEEFGPQPAELRVPIMPNVFSDDAESRLEKFPELSAAAGGYQATDGGSPAIMKPEIETASEKNGAEMSHMSDIGDGQTTEMSVETLAQLSNILGNNAHKFVDMVKDKDESTIRKIWSGFLDDVFGEKQASPKA</sequence>
<dbReference type="Gene3D" id="1.10.720.30">
    <property type="entry name" value="SAP domain"/>
    <property type="match status" value="1"/>
</dbReference>
<evidence type="ECO:0000256" key="1">
    <source>
        <dbReference type="SAM" id="MobiDB-lite"/>
    </source>
</evidence>
<dbReference type="Proteomes" id="UP001316803">
    <property type="component" value="Unassembled WGS sequence"/>
</dbReference>
<feature type="domain" description="SAP" evidence="2">
    <location>
        <begin position="43"/>
        <end position="77"/>
    </location>
</feature>
<reference evidence="3 4" key="1">
    <citation type="submission" date="2022-12" db="EMBL/GenBank/DDBJ databases">
        <title>Genomic features and morphological characterization of a novel Knufia sp. strain isolated from spacecraft assembly facility.</title>
        <authorList>
            <person name="Teixeira M."/>
            <person name="Chander A.M."/>
            <person name="Stajich J.E."/>
            <person name="Venkateswaran K."/>
        </authorList>
    </citation>
    <scope>NUCLEOTIDE SEQUENCE [LARGE SCALE GENOMIC DNA]</scope>
    <source>
        <strain evidence="3 4">FJI-L2-BK-P2</strain>
    </source>
</reference>
<feature type="region of interest" description="Disordered" evidence="1">
    <location>
        <begin position="94"/>
        <end position="114"/>
    </location>
</feature>